<evidence type="ECO:0000256" key="1">
    <source>
        <dbReference type="SAM" id="MobiDB-lite"/>
    </source>
</evidence>
<gene>
    <name evidence="2" type="ORF">NWE54_18645</name>
</gene>
<name>A0A9E7ZKZ7_9HYPH</name>
<dbReference type="AlphaFoldDB" id="A0A9E7ZKZ7"/>
<feature type="region of interest" description="Disordered" evidence="1">
    <location>
        <begin position="47"/>
        <end position="86"/>
    </location>
</feature>
<proteinExistence type="predicted"/>
<evidence type="ECO:0000313" key="2">
    <source>
        <dbReference type="EMBL" id="UZF85819.1"/>
    </source>
</evidence>
<reference evidence="2" key="1">
    <citation type="submission" date="2022-08" db="EMBL/GenBank/DDBJ databases">
        <title>Complete Genome Sequences of 2 Bosea sp. soil isolates.</title>
        <authorList>
            <person name="Alvarez Arevalo M."/>
            <person name="Sterndorff E.B."/>
            <person name="Faurdal D."/>
            <person name="Joergensen T.S."/>
            <person name="Weber T."/>
        </authorList>
    </citation>
    <scope>NUCLEOTIDE SEQUENCE</scope>
    <source>
        <strain evidence="2">NBC_00436</strain>
    </source>
</reference>
<accession>A0A9E7ZKZ7</accession>
<sequence>MTTVGEAAAFRLLAADLRLLGGVPNLDHDLGIAGTCRRRFGVACTAQGAQDESDASEAEAGATPGSEPLVRRNGTTESKARVLTPL</sequence>
<dbReference type="EMBL" id="CP102774">
    <property type="protein sequence ID" value="UZF85819.1"/>
    <property type="molecule type" value="Genomic_DNA"/>
</dbReference>
<organism evidence="2">
    <name type="scientific">Bosea sp. NBC_00436</name>
    <dbReference type="NCBI Taxonomy" id="2969620"/>
    <lineage>
        <taxon>Bacteria</taxon>
        <taxon>Pseudomonadati</taxon>
        <taxon>Pseudomonadota</taxon>
        <taxon>Alphaproteobacteria</taxon>
        <taxon>Hyphomicrobiales</taxon>
        <taxon>Boseaceae</taxon>
        <taxon>Bosea</taxon>
    </lineage>
</organism>
<protein>
    <submittedName>
        <fullName evidence="2">Uncharacterized protein</fullName>
    </submittedName>
</protein>